<feature type="compositionally biased region" description="Low complexity" evidence="1">
    <location>
        <begin position="32"/>
        <end position="43"/>
    </location>
</feature>
<name>A0A382VT38_9ZZZZ</name>
<evidence type="ECO:0000313" key="2">
    <source>
        <dbReference type="EMBL" id="SVD49633.1"/>
    </source>
</evidence>
<sequence>MISTVLRSPARGEAGAGVSQESSRTPSGIAAGDSSSQGSPPGGTMKTTGSISGLSP</sequence>
<evidence type="ECO:0000256" key="1">
    <source>
        <dbReference type="SAM" id="MobiDB-lite"/>
    </source>
</evidence>
<organism evidence="2">
    <name type="scientific">marine metagenome</name>
    <dbReference type="NCBI Taxonomy" id="408172"/>
    <lineage>
        <taxon>unclassified sequences</taxon>
        <taxon>metagenomes</taxon>
        <taxon>ecological metagenomes</taxon>
    </lineage>
</organism>
<dbReference type="AlphaFoldDB" id="A0A382VT38"/>
<accession>A0A382VT38</accession>
<feature type="region of interest" description="Disordered" evidence="1">
    <location>
        <begin position="1"/>
        <end position="56"/>
    </location>
</feature>
<gene>
    <name evidence="2" type="ORF">METZ01_LOCUS402487</name>
</gene>
<feature type="compositionally biased region" description="Polar residues" evidence="1">
    <location>
        <begin position="45"/>
        <end position="56"/>
    </location>
</feature>
<reference evidence="2" key="1">
    <citation type="submission" date="2018-05" db="EMBL/GenBank/DDBJ databases">
        <authorList>
            <person name="Lanie J.A."/>
            <person name="Ng W.-L."/>
            <person name="Kazmierczak K.M."/>
            <person name="Andrzejewski T.M."/>
            <person name="Davidsen T.M."/>
            <person name="Wayne K.J."/>
            <person name="Tettelin H."/>
            <person name="Glass J.I."/>
            <person name="Rusch D."/>
            <person name="Podicherti R."/>
            <person name="Tsui H.-C.T."/>
            <person name="Winkler M.E."/>
        </authorList>
    </citation>
    <scope>NUCLEOTIDE SEQUENCE</scope>
</reference>
<dbReference type="EMBL" id="UINC01154379">
    <property type="protein sequence ID" value="SVD49633.1"/>
    <property type="molecule type" value="Genomic_DNA"/>
</dbReference>
<proteinExistence type="predicted"/>
<protein>
    <submittedName>
        <fullName evidence="2">Uncharacterized protein</fullName>
    </submittedName>
</protein>